<dbReference type="PROSITE" id="PS50987">
    <property type="entry name" value="HTH_ARSR_2"/>
    <property type="match status" value="1"/>
</dbReference>
<proteinExistence type="predicted"/>
<evidence type="ECO:0000259" key="1">
    <source>
        <dbReference type="PROSITE" id="PS50987"/>
    </source>
</evidence>
<accession>A0A2H0ULD0</accession>
<dbReference type="PRINTS" id="PR00778">
    <property type="entry name" value="HTHARSR"/>
</dbReference>
<comment type="caution">
    <text evidence="2">The sequence shown here is derived from an EMBL/GenBank/DDBJ whole genome shotgun (WGS) entry which is preliminary data.</text>
</comment>
<dbReference type="InterPro" id="IPR036390">
    <property type="entry name" value="WH_DNA-bd_sf"/>
</dbReference>
<dbReference type="InterPro" id="IPR001845">
    <property type="entry name" value="HTH_ArsR_DNA-bd_dom"/>
</dbReference>
<gene>
    <name evidence="2" type="ORF">COU11_01535</name>
</gene>
<dbReference type="SMART" id="SM00418">
    <property type="entry name" value="HTH_ARSR"/>
    <property type="match status" value="1"/>
</dbReference>
<dbReference type="Gene3D" id="1.10.10.10">
    <property type="entry name" value="Winged helix-like DNA-binding domain superfamily/Winged helix DNA-binding domain"/>
    <property type="match status" value="1"/>
</dbReference>
<dbReference type="GO" id="GO:0003700">
    <property type="term" value="F:DNA-binding transcription factor activity"/>
    <property type="evidence" value="ECO:0007669"/>
    <property type="project" value="InterPro"/>
</dbReference>
<name>A0A2H0ULD0_9BACT</name>
<dbReference type="CDD" id="cd00090">
    <property type="entry name" value="HTH_ARSR"/>
    <property type="match status" value="1"/>
</dbReference>
<evidence type="ECO:0000313" key="2">
    <source>
        <dbReference type="EMBL" id="PIR87217.1"/>
    </source>
</evidence>
<feature type="domain" description="HTH arsR-type" evidence="1">
    <location>
        <begin position="1"/>
        <end position="91"/>
    </location>
</feature>
<sequence>MKNSKQIERHFKGIANHWRIEVMLLLAQEDSLSLEKIAKRLGANFQTMAEHVRRLHVAGLVDKKYHGREVHHSLSPYGKKFVSFLHVVQKL</sequence>
<dbReference type="SUPFAM" id="SSF46785">
    <property type="entry name" value="Winged helix' DNA-binding domain"/>
    <property type="match status" value="1"/>
</dbReference>
<organism evidence="2 3">
    <name type="scientific">Candidatus Harrisonbacteria bacterium CG10_big_fil_rev_8_21_14_0_10_49_15</name>
    <dbReference type="NCBI Taxonomy" id="1974587"/>
    <lineage>
        <taxon>Bacteria</taxon>
        <taxon>Candidatus Harrisoniibacteriota</taxon>
    </lineage>
</organism>
<dbReference type="EMBL" id="PFBD01000015">
    <property type="protein sequence ID" value="PIR87217.1"/>
    <property type="molecule type" value="Genomic_DNA"/>
</dbReference>
<dbReference type="Proteomes" id="UP000229526">
    <property type="component" value="Unassembled WGS sequence"/>
</dbReference>
<dbReference type="AlphaFoldDB" id="A0A2H0ULD0"/>
<dbReference type="InterPro" id="IPR011991">
    <property type="entry name" value="ArsR-like_HTH"/>
</dbReference>
<reference evidence="3" key="1">
    <citation type="submission" date="2017-09" db="EMBL/GenBank/DDBJ databases">
        <title>Depth-based differentiation of microbial function through sediment-hosted aquifers and enrichment of novel symbionts in the deep terrestrial subsurface.</title>
        <authorList>
            <person name="Probst A.J."/>
            <person name="Ladd B."/>
            <person name="Jarett J.K."/>
            <person name="Geller-Mcgrath D.E."/>
            <person name="Sieber C.M.K."/>
            <person name="Emerson J.B."/>
            <person name="Anantharaman K."/>
            <person name="Thomas B.C."/>
            <person name="Malmstrom R."/>
            <person name="Stieglmeier M."/>
            <person name="Klingl A."/>
            <person name="Woyke T."/>
            <person name="Ryan C.M."/>
            <person name="Banfield J.F."/>
        </authorList>
    </citation>
    <scope>NUCLEOTIDE SEQUENCE [LARGE SCALE GENOMIC DNA]</scope>
</reference>
<protein>
    <recommendedName>
        <fullName evidence="1">HTH arsR-type domain-containing protein</fullName>
    </recommendedName>
</protein>
<dbReference type="InterPro" id="IPR036388">
    <property type="entry name" value="WH-like_DNA-bd_sf"/>
</dbReference>
<evidence type="ECO:0000313" key="3">
    <source>
        <dbReference type="Proteomes" id="UP000229526"/>
    </source>
</evidence>